<keyword evidence="3" id="KW-1185">Reference proteome</keyword>
<dbReference type="AlphaFoldDB" id="A0A1B0A7L0"/>
<dbReference type="Proteomes" id="UP000092445">
    <property type="component" value="Unassembled WGS sequence"/>
</dbReference>
<reference evidence="3" key="1">
    <citation type="submission" date="2014-03" db="EMBL/GenBank/DDBJ databases">
        <authorList>
            <person name="Aksoy S."/>
            <person name="Warren W."/>
            <person name="Wilson R.K."/>
        </authorList>
    </citation>
    <scope>NUCLEOTIDE SEQUENCE [LARGE SCALE GENOMIC DNA]</scope>
    <source>
        <strain evidence="3">IAEA</strain>
    </source>
</reference>
<keyword evidence="1" id="KW-0812">Transmembrane</keyword>
<protein>
    <submittedName>
        <fullName evidence="2">Uncharacterized protein</fullName>
    </submittedName>
</protein>
<sequence length="165" mass="18691">MELNQGPHLVEMESHPCMLDIQDWFLLQSVSSVSSVIFWAIVPVKFASWRNLKSLRMMENIAWKADKLVKLLQPVNNAAPPPSILTVDLTSSPYNPYGFPRFPFEIFPTESKIIAKTLAARVTVRSCSRTSLRKFIRSSATITVTDSSWICCARHLRNALIGLKR</sequence>
<reference evidence="2" key="2">
    <citation type="submission" date="2020-05" db="UniProtKB">
        <authorList>
            <consortium name="EnsemblMetazoa"/>
        </authorList>
    </citation>
    <scope>IDENTIFICATION</scope>
    <source>
        <strain evidence="2">IAEA</strain>
    </source>
</reference>
<accession>A0A1B0A7L0</accession>
<dbReference type="EnsemblMetazoa" id="GPAI036781-RA">
    <property type="protein sequence ID" value="GPAI036781-PA"/>
    <property type="gene ID" value="GPAI036781"/>
</dbReference>
<feature type="transmembrane region" description="Helical" evidence="1">
    <location>
        <begin position="24"/>
        <end position="48"/>
    </location>
</feature>
<name>A0A1B0A7L0_GLOPL</name>
<keyword evidence="1" id="KW-1133">Transmembrane helix</keyword>
<keyword evidence="1" id="KW-0472">Membrane</keyword>
<evidence type="ECO:0000256" key="1">
    <source>
        <dbReference type="SAM" id="Phobius"/>
    </source>
</evidence>
<organism evidence="2 3">
    <name type="scientific">Glossina pallidipes</name>
    <name type="common">Tsetse fly</name>
    <dbReference type="NCBI Taxonomy" id="7398"/>
    <lineage>
        <taxon>Eukaryota</taxon>
        <taxon>Metazoa</taxon>
        <taxon>Ecdysozoa</taxon>
        <taxon>Arthropoda</taxon>
        <taxon>Hexapoda</taxon>
        <taxon>Insecta</taxon>
        <taxon>Pterygota</taxon>
        <taxon>Neoptera</taxon>
        <taxon>Endopterygota</taxon>
        <taxon>Diptera</taxon>
        <taxon>Brachycera</taxon>
        <taxon>Muscomorpha</taxon>
        <taxon>Hippoboscoidea</taxon>
        <taxon>Glossinidae</taxon>
        <taxon>Glossina</taxon>
    </lineage>
</organism>
<proteinExistence type="predicted"/>
<dbReference type="VEuPathDB" id="VectorBase:GPAI036781"/>
<evidence type="ECO:0000313" key="3">
    <source>
        <dbReference type="Proteomes" id="UP000092445"/>
    </source>
</evidence>
<evidence type="ECO:0000313" key="2">
    <source>
        <dbReference type="EnsemblMetazoa" id="GPAI036781-PA"/>
    </source>
</evidence>